<dbReference type="GO" id="GO:0008897">
    <property type="term" value="F:holo-[acyl-carrier-protein] synthase activity"/>
    <property type="evidence" value="ECO:0007669"/>
    <property type="project" value="UniProtKB-EC"/>
</dbReference>
<name>A0AAV9UFU0_9PEZI</name>
<dbReference type="Proteomes" id="UP001375240">
    <property type="component" value="Unassembled WGS sequence"/>
</dbReference>
<evidence type="ECO:0000259" key="4">
    <source>
        <dbReference type="Pfam" id="PF22624"/>
    </source>
</evidence>
<evidence type="ECO:0000313" key="5">
    <source>
        <dbReference type="EMBL" id="KAK6341169.1"/>
    </source>
</evidence>
<dbReference type="InterPro" id="IPR037143">
    <property type="entry name" value="4-PPantetheinyl_Trfase_dom_sf"/>
</dbReference>
<evidence type="ECO:0000313" key="6">
    <source>
        <dbReference type="Proteomes" id="UP001375240"/>
    </source>
</evidence>
<sequence length="290" mass="32522">MPLIRWLLNVQPLWNNPADYNAALQYLPASTHARIQSYHRQSDRKLALGSQLLQHLLVTRHRNTPFADVSITRHHCGLSGARPVFDGIDGSDGLEYSVSHHGTVVALVSRLQPPRQTAKEEGSVGVDVLEYAELPSYVCPTLPGVVEWAEGFVDSGVFTHAEMMGVRDVARRDAWREVVKEVHLRWTVKEAFVKALGTGLATDLQAIEVRLEGVREQVEEGRRVPVEVWLGKEGEKRRADEWYFEIGLVAEGSNCVGVATRVEGLLEEEKSAEWQWLDYNADVLAYIMTA</sequence>
<proteinExistence type="predicted"/>
<dbReference type="PANTHER" id="PTHR12215">
    <property type="entry name" value="PHOSPHOPANTETHEINE TRANSFERASE"/>
    <property type="match status" value="1"/>
</dbReference>
<accession>A0AAV9UFU0</accession>
<dbReference type="GO" id="GO:0019878">
    <property type="term" value="P:lysine biosynthetic process via aminoadipic acid"/>
    <property type="evidence" value="ECO:0007669"/>
    <property type="project" value="TreeGrafter"/>
</dbReference>
<dbReference type="InterPro" id="IPR055066">
    <property type="entry name" value="AASDHPPT_N"/>
</dbReference>
<evidence type="ECO:0000256" key="2">
    <source>
        <dbReference type="ARBA" id="ARBA00022679"/>
    </source>
</evidence>
<dbReference type="InterPro" id="IPR008278">
    <property type="entry name" value="4-PPantetheinyl_Trfase_dom"/>
</dbReference>
<dbReference type="EMBL" id="JAVHNQ010000007">
    <property type="protein sequence ID" value="KAK6341169.1"/>
    <property type="molecule type" value="Genomic_DNA"/>
</dbReference>
<keyword evidence="2" id="KW-0808">Transferase</keyword>
<organism evidence="5 6">
    <name type="scientific">Orbilia brochopaga</name>
    <dbReference type="NCBI Taxonomy" id="3140254"/>
    <lineage>
        <taxon>Eukaryota</taxon>
        <taxon>Fungi</taxon>
        <taxon>Dikarya</taxon>
        <taxon>Ascomycota</taxon>
        <taxon>Pezizomycotina</taxon>
        <taxon>Orbiliomycetes</taxon>
        <taxon>Orbiliales</taxon>
        <taxon>Orbiliaceae</taxon>
        <taxon>Orbilia</taxon>
    </lineage>
</organism>
<keyword evidence="6" id="KW-1185">Reference proteome</keyword>
<dbReference type="GO" id="GO:0000287">
    <property type="term" value="F:magnesium ion binding"/>
    <property type="evidence" value="ECO:0007669"/>
    <property type="project" value="InterPro"/>
</dbReference>
<evidence type="ECO:0000256" key="1">
    <source>
        <dbReference type="ARBA" id="ARBA00013172"/>
    </source>
</evidence>
<dbReference type="PANTHER" id="PTHR12215:SF10">
    <property type="entry name" value="L-AMINOADIPATE-SEMIALDEHYDE DEHYDROGENASE-PHOSPHOPANTETHEINYL TRANSFERASE"/>
    <property type="match status" value="1"/>
</dbReference>
<dbReference type="Pfam" id="PF22624">
    <property type="entry name" value="AASDHPPT_N"/>
    <property type="match status" value="1"/>
</dbReference>
<evidence type="ECO:0000259" key="3">
    <source>
        <dbReference type="Pfam" id="PF01648"/>
    </source>
</evidence>
<dbReference type="SUPFAM" id="SSF56214">
    <property type="entry name" value="4'-phosphopantetheinyl transferase"/>
    <property type="match status" value="2"/>
</dbReference>
<dbReference type="AlphaFoldDB" id="A0AAV9UFU0"/>
<dbReference type="EC" id="2.7.8.7" evidence="1"/>
<gene>
    <name evidence="5" type="ORF">TWF696_008255</name>
</gene>
<reference evidence="5 6" key="1">
    <citation type="submission" date="2019-10" db="EMBL/GenBank/DDBJ databases">
        <authorList>
            <person name="Palmer J.M."/>
        </authorList>
    </citation>
    <scope>NUCLEOTIDE SEQUENCE [LARGE SCALE GENOMIC DNA]</scope>
    <source>
        <strain evidence="5 6">TWF696</strain>
    </source>
</reference>
<comment type="caution">
    <text evidence="5">The sequence shown here is derived from an EMBL/GenBank/DDBJ whole genome shotgun (WGS) entry which is preliminary data.</text>
</comment>
<feature type="domain" description="4'-phosphopantetheinyl transferase" evidence="3">
    <location>
        <begin position="182"/>
        <end position="212"/>
    </location>
</feature>
<dbReference type="GO" id="GO:0005829">
    <property type="term" value="C:cytosol"/>
    <property type="evidence" value="ECO:0007669"/>
    <property type="project" value="TreeGrafter"/>
</dbReference>
<dbReference type="Pfam" id="PF01648">
    <property type="entry name" value="ACPS"/>
    <property type="match status" value="1"/>
</dbReference>
<feature type="domain" description="4'-phosphopantetheinyl transferase N-terminal" evidence="4">
    <location>
        <begin position="17"/>
        <end position="110"/>
    </location>
</feature>
<dbReference type="Gene3D" id="3.90.470.20">
    <property type="entry name" value="4'-phosphopantetheinyl transferase domain"/>
    <property type="match status" value="2"/>
</dbReference>
<protein>
    <recommendedName>
        <fullName evidence="1">holo-[acyl-carrier-protein] synthase</fullName>
        <ecNumber evidence="1">2.7.8.7</ecNumber>
    </recommendedName>
</protein>
<dbReference type="InterPro" id="IPR050559">
    <property type="entry name" value="P-Pant_transferase_sf"/>
</dbReference>